<dbReference type="RefSeq" id="WP_068489268.1">
    <property type="nucleotide sequence ID" value="NZ_LWQT01000010.1"/>
</dbReference>
<keyword evidence="3" id="KW-0597">Phosphoprotein</keyword>
<dbReference type="AlphaFoldDB" id="A0A178MX78"/>
<evidence type="ECO:0000259" key="8">
    <source>
        <dbReference type="Pfam" id="PF22588"/>
    </source>
</evidence>
<feature type="domain" description="Histidine kinase-like sensor" evidence="8">
    <location>
        <begin position="191"/>
        <end position="275"/>
    </location>
</feature>
<keyword evidence="7" id="KW-0812">Transmembrane</keyword>
<dbReference type="PANTHER" id="PTHR43304">
    <property type="entry name" value="PHYTOCHROME-LIKE PROTEIN CPH1"/>
    <property type="match status" value="1"/>
</dbReference>
<dbReference type="STRING" id="1285242.A6A04_10480"/>
<dbReference type="InterPro" id="IPR036890">
    <property type="entry name" value="HATPase_C_sf"/>
</dbReference>
<keyword evidence="4" id="KW-0808">Transferase</keyword>
<organism evidence="9 10">
    <name type="scientific">Paramagnetospirillum marisnigri</name>
    <dbReference type="NCBI Taxonomy" id="1285242"/>
    <lineage>
        <taxon>Bacteria</taxon>
        <taxon>Pseudomonadati</taxon>
        <taxon>Pseudomonadota</taxon>
        <taxon>Alphaproteobacteria</taxon>
        <taxon>Rhodospirillales</taxon>
        <taxon>Magnetospirillaceae</taxon>
        <taxon>Paramagnetospirillum</taxon>
    </lineage>
</organism>
<dbReference type="SUPFAM" id="SSF55874">
    <property type="entry name" value="ATPase domain of HSP90 chaperone/DNA topoisomerase II/histidine kinase"/>
    <property type="match status" value="1"/>
</dbReference>
<keyword evidence="10" id="KW-1185">Reference proteome</keyword>
<dbReference type="InterPro" id="IPR052162">
    <property type="entry name" value="Sensor_kinase/Photoreceptor"/>
</dbReference>
<dbReference type="SUPFAM" id="SSF47384">
    <property type="entry name" value="Homodimeric domain of signal transducing histidine kinase"/>
    <property type="match status" value="1"/>
</dbReference>
<dbReference type="OrthoDB" id="7317447at2"/>
<gene>
    <name evidence="9" type="ORF">A6A04_10480</name>
</gene>
<dbReference type="Gene3D" id="3.30.565.10">
    <property type="entry name" value="Histidine kinase-like ATPase, C-terminal domain"/>
    <property type="match status" value="1"/>
</dbReference>
<keyword evidence="7" id="KW-1133">Transmembrane helix</keyword>
<keyword evidence="7" id="KW-0472">Membrane</keyword>
<proteinExistence type="predicted"/>
<dbReference type="GO" id="GO:0000155">
    <property type="term" value="F:phosphorelay sensor kinase activity"/>
    <property type="evidence" value="ECO:0007669"/>
    <property type="project" value="InterPro"/>
</dbReference>
<dbReference type="Proteomes" id="UP000078428">
    <property type="component" value="Unassembled WGS sequence"/>
</dbReference>
<comment type="caution">
    <text evidence="9">The sequence shown here is derived from an EMBL/GenBank/DDBJ whole genome shotgun (WGS) entry which is preliminary data.</text>
</comment>
<feature type="transmembrane region" description="Helical" evidence="7">
    <location>
        <begin position="18"/>
        <end position="37"/>
    </location>
</feature>
<protein>
    <recommendedName>
        <fullName evidence="2">histidine kinase</fullName>
        <ecNumber evidence="2">2.7.13.3</ecNumber>
    </recommendedName>
</protein>
<evidence type="ECO:0000256" key="5">
    <source>
        <dbReference type="ARBA" id="ARBA00022777"/>
    </source>
</evidence>
<dbReference type="CDD" id="cd12915">
    <property type="entry name" value="PDC2_DGC_like"/>
    <property type="match status" value="1"/>
</dbReference>
<evidence type="ECO:0000313" key="10">
    <source>
        <dbReference type="Proteomes" id="UP000078428"/>
    </source>
</evidence>
<evidence type="ECO:0000256" key="2">
    <source>
        <dbReference type="ARBA" id="ARBA00012438"/>
    </source>
</evidence>
<accession>A0A178MX78</accession>
<evidence type="ECO:0000256" key="3">
    <source>
        <dbReference type="ARBA" id="ARBA00022553"/>
    </source>
</evidence>
<feature type="coiled-coil region" evidence="6">
    <location>
        <begin position="319"/>
        <end position="346"/>
    </location>
</feature>
<dbReference type="InterPro" id="IPR036097">
    <property type="entry name" value="HisK_dim/P_sf"/>
</dbReference>
<comment type="catalytic activity">
    <reaction evidence="1">
        <text>ATP + protein L-histidine = ADP + protein N-phospho-L-histidine.</text>
        <dbReference type="EC" id="2.7.13.3"/>
    </reaction>
</comment>
<keyword evidence="6" id="KW-0175">Coiled coil</keyword>
<dbReference type="Pfam" id="PF22588">
    <property type="entry name" value="dCache_1_like"/>
    <property type="match status" value="1"/>
</dbReference>
<evidence type="ECO:0000256" key="4">
    <source>
        <dbReference type="ARBA" id="ARBA00022679"/>
    </source>
</evidence>
<dbReference type="EC" id="2.7.13.3" evidence="2"/>
<dbReference type="CDD" id="cd12914">
    <property type="entry name" value="PDC1_DGC_like"/>
    <property type="match status" value="1"/>
</dbReference>
<evidence type="ECO:0000256" key="6">
    <source>
        <dbReference type="SAM" id="Coils"/>
    </source>
</evidence>
<reference evidence="9 10" key="1">
    <citation type="submission" date="2016-04" db="EMBL/GenBank/DDBJ databases">
        <title>Draft genome sequence of freshwater magnetotactic bacteria Magnetospirillum marisnigri SP-1 and Magnetospirillum moscoviense BB-1.</title>
        <authorList>
            <person name="Koziaeva V."/>
            <person name="Dziuba M.V."/>
            <person name="Ivanov T.M."/>
            <person name="Kuznetsov B."/>
            <person name="Grouzdev D.S."/>
        </authorList>
    </citation>
    <scope>NUCLEOTIDE SEQUENCE [LARGE SCALE GENOMIC DNA]</scope>
    <source>
        <strain evidence="9 10">SP-1</strain>
    </source>
</reference>
<evidence type="ECO:0000256" key="1">
    <source>
        <dbReference type="ARBA" id="ARBA00000085"/>
    </source>
</evidence>
<dbReference type="EMBL" id="LWQT01000010">
    <property type="protein sequence ID" value="OAN55978.1"/>
    <property type="molecule type" value="Genomic_DNA"/>
</dbReference>
<evidence type="ECO:0000256" key="7">
    <source>
        <dbReference type="SAM" id="Phobius"/>
    </source>
</evidence>
<dbReference type="Gene3D" id="1.10.287.130">
    <property type="match status" value="1"/>
</dbReference>
<sequence>MPALTNIQNKTIRASTRILMFGVAVITFILATFSYIAHDRREHLLERQRLENDRLADTLVLQAGGTLNQAKMVLSTISDRLHRDRAIPAFDPIFASDLGRLIGEVPMLAGVRVLTPDGRYLHSYPERPDPTVSVGDRDYVSVHRTPGSGIFLGQAIVSRVSNTWVLPISIAHRDPAGKLLAVVAAMVRLEQMNALFDSVRSRPNGAIGLFRADGRLLARGPFDSSLMEKSFANGPLFKTYLPQAPKGSYTQVVATDNKLRLASYRLIEGFPAVVSVSSAHDDVVALWQADALRLLMIALPLALATAWATWLLRRQLLEREAMEHLLARHSSDLELANEELRQVAEVSAHHLQEPLRTVLSYSQLLIRRVAAGADTDMQEYVAFIRSGTFRMKRQLEALQRYLALGLHTRFEPTRVPMASLMHEAMENLQRPSEAAADSVTLPTLPVVTGDRQQLASLCHHLLCVAESQEQTIHLDVASEGDMWHFTLPLSQGSPLLHQGATFALFGAGSDFATAGGRPLSLALCRKIVHLHGGRMWTEALAAGGMLLHFTLPMGRPDPGDIGPMMAQAS</sequence>
<evidence type="ECO:0000313" key="9">
    <source>
        <dbReference type="EMBL" id="OAN55978.1"/>
    </source>
</evidence>
<dbReference type="Gene3D" id="3.30.450.20">
    <property type="entry name" value="PAS domain"/>
    <property type="match status" value="2"/>
</dbReference>
<keyword evidence="5" id="KW-0418">Kinase</keyword>
<name>A0A178MX78_9PROT</name>
<dbReference type="InterPro" id="IPR054327">
    <property type="entry name" value="His-kinase-like_sensor"/>
</dbReference>
<dbReference type="PANTHER" id="PTHR43304:SF1">
    <property type="entry name" value="PAC DOMAIN-CONTAINING PROTEIN"/>
    <property type="match status" value="1"/>
</dbReference>